<dbReference type="CDD" id="cd11577">
    <property type="entry name" value="GH71"/>
    <property type="match status" value="1"/>
</dbReference>
<comment type="caution">
    <text evidence="2">The sequence shown here is derived from an EMBL/GenBank/DDBJ whole genome shotgun (WGS) entry which is preliminary data.</text>
</comment>
<dbReference type="InterPro" id="IPR051130">
    <property type="entry name" value="Mito_struct-func_regulator"/>
</dbReference>
<dbReference type="Pfam" id="PF03659">
    <property type="entry name" value="Glyco_hydro_71"/>
    <property type="match status" value="1"/>
</dbReference>
<dbReference type="GO" id="GO:0051118">
    <property type="term" value="F:glucan endo-1,3-alpha-glucosidase activity"/>
    <property type="evidence" value="ECO:0007669"/>
    <property type="project" value="InterPro"/>
</dbReference>
<feature type="chain" id="PRO_5042288957" evidence="1">
    <location>
        <begin position="18"/>
        <end position="570"/>
    </location>
</feature>
<feature type="signal peptide" evidence="1">
    <location>
        <begin position="1"/>
        <end position="17"/>
    </location>
</feature>
<dbReference type="EMBL" id="JAUJFL010000006">
    <property type="protein sequence ID" value="KAK2601394.1"/>
    <property type="molecule type" value="Genomic_DNA"/>
</dbReference>
<dbReference type="PANTHER" id="PTHR43173:SF33">
    <property type="entry name" value="ASCUS WALL ENDO-1,3-ALPHA-GLUCANASE-RELATED"/>
    <property type="match status" value="1"/>
</dbReference>
<dbReference type="PANTHER" id="PTHR43173">
    <property type="entry name" value="ABC1 FAMILY PROTEIN"/>
    <property type="match status" value="1"/>
</dbReference>
<proteinExistence type="predicted"/>
<evidence type="ECO:0000313" key="3">
    <source>
        <dbReference type="Proteomes" id="UP001265746"/>
    </source>
</evidence>
<keyword evidence="3" id="KW-1185">Reference proteome</keyword>
<organism evidence="2 3">
    <name type="scientific">Phomopsis amygdali</name>
    <name type="common">Fusicoccum amygdali</name>
    <dbReference type="NCBI Taxonomy" id="1214568"/>
    <lineage>
        <taxon>Eukaryota</taxon>
        <taxon>Fungi</taxon>
        <taxon>Dikarya</taxon>
        <taxon>Ascomycota</taxon>
        <taxon>Pezizomycotina</taxon>
        <taxon>Sordariomycetes</taxon>
        <taxon>Sordariomycetidae</taxon>
        <taxon>Diaporthales</taxon>
        <taxon>Diaporthaceae</taxon>
        <taxon>Diaporthe</taxon>
    </lineage>
</organism>
<sequence>MKLSGLLVLIASAEASAKAVFAHFMVGNVPTWSAKQWESDIALAQSAHIDAFALNIAASEPSTSASLDLAFGAAASVGFKLFFSFDYAGNGPFDKSDVISYINKYAASPAYYRHNGKPFVSTFEGPLNAADWVAIKSATDCFFVPDWSSEGAKAALALVPGVPDGLFSWAAWPWGDRDSNTYTDASYLQYLNDTGKALPYMMPVSPWFYTNLPGYNKNWLWRGDDLWYDRWEEAIWVQPEFIEIISWNDYGESHYIGPLHDDGFDAFSVGKGPFNFAKDMPHDGWRQLLPFVIDTYKNGIATVTEEAITAWYRLTPKTAGCQDGDTTGNTASQLQVEFTPSAVVQDKIFYSALLASAQAVTVTVGGADLGSTWTHTPSDPVGIYHGSVAYGSHTGTVEIKVGDLLFKGESITTSCTRATGQNGLTNWNAWVGSQTGGAIHATPSLNVSEQVCVEGTGATGFSELSDLPIEKNTPGFGTVGYPAVGKSADYSGLCEYACNYGYCPEQYCSTTNSTLFIPTSSPFDPPACISGTGSDDLEGLCSYACNFGYCPIHSVSHSLGSLSLHADCHL</sequence>
<evidence type="ECO:0000313" key="2">
    <source>
        <dbReference type="EMBL" id="KAK2601394.1"/>
    </source>
</evidence>
<gene>
    <name evidence="2" type="ORF">N8I77_010848</name>
</gene>
<reference evidence="2" key="1">
    <citation type="submission" date="2023-06" db="EMBL/GenBank/DDBJ databases">
        <authorList>
            <person name="Noh H."/>
        </authorList>
    </citation>
    <scope>NUCLEOTIDE SEQUENCE</scope>
    <source>
        <strain evidence="2">DUCC20226</strain>
    </source>
</reference>
<protein>
    <submittedName>
        <fullName evidence="2">Uncharacterized protein</fullName>
    </submittedName>
</protein>
<evidence type="ECO:0000256" key="1">
    <source>
        <dbReference type="SAM" id="SignalP"/>
    </source>
</evidence>
<dbReference type="Gene3D" id="3.20.20.80">
    <property type="entry name" value="Glycosidases"/>
    <property type="match status" value="1"/>
</dbReference>
<keyword evidence="1" id="KW-0732">Signal</keyword>
<dbReference type="InterPro" id="IPR005197">
    <property type="entry name" value="Glyco_hydro_71"/>
</dbReference>
<name>A0AAD9SAS7_PHOAM</name>
<accession>A0AAD9SAS7</accession>
<dbReference type="AlphaFoldDB" id="A0AAD9SAS7"/>
<dbReference type="Proteomes" id="UP001265746">
    <property type="component" value="Unassembled WGS sequence"/>
</dbReference>